<gene>
    <name evidence="1" type="ORF">RRG08_011125</name>
</gene>
<protein>
    <submittedName>
        <fullName evidence="1">Uncharacterized protein</fullName>
    </submittedName>
</protein>
<keyword evidence="2" id="KW-1185">Reference proteome</keyword>
<comment type="caution">
    <text evidence="1">The sequence shown here is derived from an EMBL/GenBank/DDBJ whole genome shotgun (WGS) entry which is preliminary data.</text>
</comment>
<dbReference type="EMBL" id="JAWDGP010002879">
    <property type="protein sequence ID" value="KAK3779100.1"/>
    <property type="molecule type" value="Genomic_DNA"/>
</dbReference>
<organism evidence="1 2">
    <name type="scientific">Elysia crispata</name>
    <name type="common">lettuce slug</name>
    <dbReference type="NCBI Taxonomy" id="231223"/>
    <lineage>
        <taxon>Eukaryota</taxon>
        <taxon>Metazoa</taxon>
        <taxon>Spiralia</taxon>
        <taxon>Lophotrochozoa</taxon>
        <taxon>Mollusca</taxon>
        <taxon>Gastropoda</taxon>
        <taxon>Heterobranchia</taxon>
        <taxon>Euthyneura</taxon>
        <taxon>Panpulmonata</taxon>
        <taxon>Sacoglossa</taxon>
        <taxon>Placobranchoidea</taxon>
        <taxon>Plakobranchidae</taxon>
        <taxon>Elysia</taxon>
    </lineage>
</organism>
<sequence>MPSPSRTLETVKHVSSCLTVNGRKLTYRFHVTAARATTDMCYTAAISENLKRISIWASMQWLQALHPAPCSMLLAPCSMLLAQLLRDAPDLRCSPGTPHSSFLPGPVTSVKGKNSDTKGNNKHFRRSYCVCHCYRMKDGTSRRSQTVSGRWFTSLKSVRVEELIKVVHTASDPT</sequence>
<proteinExistence type="predicted"/>
<dbReference type="Proteomes" id="UP001283361">
    <property type="component" value="Unassembled WGS sequence"/>
</dbReference>
<accession>A0AAE1DR06</accession>
<name>A0AAE1DR06_9GAST</name>
<reference evidence="1" key="1">
    <citation type="journal article" date="2023" name="G3 (Bethesda)">
        <title>A reference genome for the long-term kleptoplast-retaining sea slug Elysia crispata morphotype clarki.</title>
        <authorList>
            <person name="Eastman K.E."/>
            <person name="Pendleton A.L."/>
            <person name="Shaikh M.A."/>
            <person name="Suttiyut T."/>
            <person name="Ogas R."/>
            <person name="Tomko P."/>
            <person name="Gavelis G."/>
            <person name="Widhalm J.R."/>
            <person name="Wisecaver J.H."/>
        </authorList>
    </citation>
    <scope>NUCLEOTIDE SEQUENCE</scope>
    <source>
        <strain evidence="1">ECLA1</strain>
    </source>
</reference>
<evidence type="ECO:0000313" key="2">
    <source>
        <dbReference type="Proteomes" id="UP001283361"/>
    </source>
</evidence>
<evidence type="ECO:0000313" key="1">
    <source>
        <dbReference type="EMBL" id="KAK3779100.1"/>
    </source>
</evidence>
<dbReference type="AlphaFoldDB" id="A0AAE1DR06"/>